<evidence type="ECO:0000313" key="3">
    <source>
        <dbReference type="Proteomes" id="UP001055039"/>
    </source>
</evidence>
<evidence type="ECO:0000256" key="1">
    <source>
        <dbReference type="SAM" id="Phobius"/>
    </source>
</evidence>
<gene>
    <name evidence="2" type="ORF">LNAOJCKE_3291</name>
</gene>
<dbReference type="EMBL" id="BPRC01000011">
    <property type="protein sequence ID" value="GJE66077.1"/>
    <property type="molecule type" value="Genomic_DNA"/>
</dbReference>
<dbReference type="Proteomes" id="UP001055039">
    <property type="component" value="Unassembled WGS sequence"/>
</dbReference>
<feature type="transmembrane region" description="Helical" evidence="1">
    <location>
        <begin position="69"/>
        <end position="88"/>
    </location>
</feature>
<reference evidence="2" key="1">
    <citation type="journal article" date="2021" name="Front. Microbiol.">
        <title>Comprehensive Comparative Genomics and Phenotyping of Methylobacterium Species.</title>
        <authorList>
            <person name="Alessa O."/>
            <person name="Ogura Y."/>
            <person name="Fujitani Y."/>
            <person name="Takami H."/>
            <person name="Hayashi T."/>
            <person name="Sahin N."/>
            <person name="Tani A."/>
        </authorList>
    </citation>
    <scope>NUCLEOTIDE SEQUENCE</scope>
    <source>
        <strain evidence="2">NBRC 15686</strain>
    </source>
</reference>
<accession>A0ABQ4UG42</accession>
<reference evidence="2" key="2">
    <citation type="submission" date="2021-08" db="EMBL/GenBank/DDBJ databases">
        <authorList>
            <person name="Tani A."/>
            <person name="Ola A."/>
            <person name="Ogura Y."/>
            <person name="Katsura K."/>
            <person name="Hayashi T."/>
        </authorList>
    </citation>
    <scope>NUCLEOTIDE SEQUENCE</scope>
    <source>
        <strain evidence="2">NBRC 15686</strain>
    </source>
</reference>
<dbReference type="RefSeq" id="WP_238225641.1">
    <property type="nucleotide sequence ID" value="NZ_BAAADH010000007.1"/>
</dbReference>
<sequence length="396" mass="43234">MPLTFADRITGNLYAQRGPLAVQRRRILTLGLPVVWFLILLGAVSGWATAGGRRTLSAFWRDLSSFDPLPLAAYLGLITLALLATYALHPWFARRRVRALMGPPGGDGRDPGPVPVRYRLDGAGLTQTAPDLTSFVPWPRIGALGEDRHHLFLPTEIGEVPIVLPKASLSPETIAGIQRWVQACAGRPAPALPPTEPAAGPEAVRATMRLTADERVPLILRSLGNPWARRARLTGAAAWLVGLTLLYPALLAMLWAVDPYRVPLADALLLFAEMVANDVWKPAAFTAAVIVGFFAVHPRASRWFAGDLARQLEAEAPPGEAEIVIDESGITTAKDGARAHLGWSLFRGRERVGDLMILPMRWDEVLPVPLRIFEPEARARVEALAERHIPAETRAR</sequence>
<keyword evidence="1" id="KW-1133">Transmembrane helix</keyword>
<keyword evidence="1" id="KW-0812">Transmembrane</keyword>
<feature type="transmembrane region" description="Helical" evidence="1">
    <location>
        <begin position="27"/>
        <end position="49"/>
    </location>
</feature>
<keyword evidence="3" id="KW-1185">Reference proteome</keyword>
<organism evidence="2 3">
    <name type="scientific">Methylorubrum aminovorans</name>
    <dbReference type="NCBI Taxonomy" id="269069"/>
    <lineage>
        <taxon>Bacteria</taxon>
        <taxon>Pseudomonadati</taxon>
        <taxon>Pseudomonadota</taxon>
        <taxon>Alphaproteobacteria</taxon>
        <taxon>Hyphomicrobiales</taxon>
        <taxon>Methylobacteriaceae</taxon>
        <taxon>Methylorubrum</taxon>
    </lineage>
</organism>
<protein>
    <recommendedName>
        <fullName evidence="4">YcxB-like protein domain-containing protein</fullName>
    </recommendedName>
</protein>
<keyword evidence="1" id="KW-0472">Membrane</keyword>
<evidence type="ECO:0008006" key="4">
    <source>
        <dbReference type="Google" id="ProtNLM"/>
    </source>
</evidence>
<comment type="caution">
    <text evidence="2">The sequence shown here is derived from an EMBL/GenBank/DDBJ whole genome shotgun (WGS) entry which is preliminary data.</text>
</comment>
<name>A0ABQ4UG42_9HYPH</name>
<feature type="transmembrane region" description="Helical" evidence="1">
    <location>
        <begin position="236"/>
        <end position="257"/>
    </location>
</feature>
<evidence type="ECO:0000313" key="2">
    <source>
        <dbReference type="EMBL" id="GJE66077.1"/>
    </source>
</evidence>
<feature type="transmembrane region" description="Helical" evidence="1">
    <location>
        <begin position="279"/>
        <end position="296"/>
    </location>
</feature>
<proteinExistence type="predicted"/>